<evidence type="ECO:0000313" key="1">
    <source>
        <dbReference type="EMBL" id="KAJ6728520.1"/>
    </source>
</evidence>
<comment type="caution">
    <text evidence="1">The sequence shown here is derived from an EMBL/GenBank/DDBJ whole genome shotgun (WGS) entry which is preliminary data.</text>
</comment>
<gene>
    <name evidence="1" type="ORF">OIU74_006554</name>
</gene>
<accession>A0A9Q0ZBL8</accession>
<organism evidence="1 2">
    <name type="scientific">Salix koriyanagi</name>
    <dbReference type="NCBI Taxonomy" id="2511006"/>
    <lineage>
        <taxon>Eukaryota</taxon>
        <taxon>Viridiplantae</taxon>
        <taxon>Streptophyta</taxon>
        <taxon>Embryophyta</taxon>
        <taxon>Tracheophyta</taxon>
        <taxon>Spermatophyta</taxon>
        <taxon>Magnoliopsida</taxon>
        <taxon>eudicotyledons</taxon>
        <taxon>Gunneridae</taxon>
        <taxon>Pentapetalae</taxon>
        <taxon>rosids</taxon>
        <taxon>fabids</taxon>
        <taxon>Malpighiales</taxon>
        <taxon>Salicaceae</taxon>
        <taxon>Saliceae</taxon>
        <taxon>Salix</taxon>
    </lineage>
</organism>
<dbReference type="AlphaFoldDB" id="A0A9Q0ZBL8"/>
<reference evidence="1" key="1">
    <citation type="submission" date="2022-11" db="EMBL/GenBank/DDBJ databases">
        <authorList>
            <person name="Hyden B.L."/>
            <person name="Feng K."/>
            <person name="Yates T."/>
            <person name="Jawdy S."/>
            <person name="Smart L.B."/>
            <person name="Muchero W."/>
        </authorList>
    </citation>
    <scope>NUCLEOTIDE SEQUENCE</scope>
    <source>
        <tissue evidence="1">Shoot tip</tissue>
    </source>
</reference>
<sequence>MVLTSQSNELPFNENDSQDMVIYQMINEAGAPNSSSTYNILPRSQINTPSMLQPARTVIAKEALPRREASAMGQICCRNSRLHKTRGSDMAWHLRNG</sequence>
<dbReference type="EMBL" id="JAPFFM010000012">
    <property type="protein sequence ID" value="KAJ6728520.1"/>
    <property type="molecule type" value="Genomic_DNA"/>
</dbReference>
<protein>
    <submittedName>
        <fullName evidence="1">Uncharacterized protein</fullName>
    </submittedName>
</protein>
<keyword evidence="2" id="KW-1185">Reference proteome</keyword>
<dbReference type="Proteomes" id="UP001151752">
    <property type="component" value="Chromosome 11"/>
</dbReference>
<name>A0A9Q0ZBL8_9ROSI</name>
<proteinExistence type="predicted"/>
<evidence type="ECO:0000313" key="2">
    <source>
        <dbReference type="Proteomes" id="UP001151752"/>
    </source>
</evidence>
<reference evidence="1" key="2">
    <citation type="journal article" date="2023" name="Int. J. Mol. Sci.">
        <title>De Novo Assembly and Annotation of 11 Diverse Shrub Willow (Salix) Genomes Reveals Novel Gene Organization in Sex-Linked Regions.</title>
        <authorList>
            <person name="Hyden B."/>
            <person name="Feng K."/>
            <person name="Yates T.B."/>
            <person name="Jawdy S."/>
            <person name="Cereghino C."/>
            <person name="Smart L.B."/>
            <person name="Muchero W."/>
        </authorList>
    </citation>
    <scope>NUCLEOTIDE SEQUENCE</scope>
    <source>
        <tissue evidence="1">Shoot tip</tissue>
    </source>
</reference>